<feature type="region of interest" description="Disordered" evidence="1">
    <location>
        <begin position="139"/>
        <end position="161"/>
    </location>
</feature>
<sequence>MAFWNVGWRFGTPSLAFWKCGGALGTPTLEGLLEVFARNESLKSLLMLIYQLASKYVNCLNLLPLGALMYLLVDFRPKVWRKSPRKAKKNKRSKENGQKAKKEPNPASTARLHPPFLNMEVFIGGAPARPRWCAHATPFRNAQDKDLARPRGDGRTHLNEG</sequence>
<feature type="compositionally biased region" description="Basic and acidic residues" evidence="1">
    <location>
        <begin position="142"/>
        <end position="161"/>
    </location>
</feature>
<feature type="compositionally biased region" description="Basic residues" evidence="1">
    <location>
        <begin position="82"/>
        <end position="92"/>
    </location>
</feature>
<evidence type="ECO:0000313" key="3">
    <source>
        <dbReference type="Proteomes" id="UP001341840"/>
    </source>
</evidence>
<name>A0ABU6WBC1_9FABA</name>
<dbReference type="EMBL" id="JASCZI010181370">
    <property type="protein sequence ID" value="MED6182646.1"/>
    <property type="molecule type" value="Genomic_DNA"/>
</dbReference>
<dbReference type="Proteomes" id="UP001341840">
    <property type="component" value="Unassembled WGS sequence"/>
</dbReference>
<accession>A0ABU6WBC1</accession>
<proteinExistence type="predicted"/>
<reference evidence="2 3" key="1">
    <citation type="journal article" date="2023" name="Plants (Basel)">
        <title>Bridging the Gap: Combining Genomics and Transcriptomics Approaches to Understand Stylosanthes scabra, an Orphan Legume from the Brazilian Caatinga.</title>
        <authorList>
            <person name="Ferreira-Neto J.R.C."/>
            <person name="da Silva M.D."/>
            <person name="Binneck E."/>
            <person name="de Melo N.F."/>
            <person name="da Silva R.H."/>
            <person name="de Melo A.L.T.M."/>
            <person name="Pandolfi V."/>
            <person name="Bustamante F.O."/>
            <person name="Brasileiro-Vidal A.C."/>
            <person name="Benko-Iseppon A.M."/>
        </authorList>
    </citation>
    <scope>NUCLEOTIDE SEQUENCE [LARGE SCALE GENOMIC DNA]</scope>
    <source>
        <tissue evidence="2">Leaves</tissue>
    </source>
</reference>
<feature type="region of interest" description="Disordered" evidence="1">
    <location>
        <begin position="82"/>
        <end position="112"/>
    </location>
</feature>
<evidence type="ECO:0000313" key="2">
    <source>
        <dbReference type="EMBL" id="MED6182646.1"/>
    </source>
</evidence>
<feature type="compositionally biased region" description="Basic and acidic residues" evidence="1">
    <location>
        <begin position="93"/>
        <end position="104"/>
    </location>
</feature>
<keyword evidence="3" id="KW-1185">Reference proteome</keyword>
<organism evidence="2 3">
    <name type="scientific">Stylosanthes scabra</name>
    <dbReference type="NCBI Taxonomy" id="79078"/>
    <lineage>
        <taxon>Eukaryota</taxon>
        <taxon>Viridiplantae</taxon>
        <taxon>Streptophyta</taxon>
        <taxon>Embryophyta</taxon>
        <taxon>Tracheophyta</taxon>
        <taxon>Spermatophyta</taxon>
        <taxon>Magnoliopsida</taxon>
        <taxon>eudicotyledons</taxon>
        <taxon>Gunneridae</taxon>
        <taxon>Pentapetalae</taxon>
        <taxon>rosids</taxon>
        <taxon>fabids</taxon>
        <taxon>Fabales</taxon>
        <taxon>Fabaceae</taxon>
        <taxon>Papilionoideae</taxon>
        <taxon>50 kb inversion clade</taxon>
        <taxon>dalbergioids sensu lato</taxon>
        <taxon>Dalbergieae</taxon>
        <taxon>Pterocarpus clade</taxon>
        <taxon>Stylosanthes</taxon>
    </lineage>
</organism>
<gene>
    <name evidence="2" type="ORF">PIB30_030497</name>
</gene>
<evidence type="ECO:0000256" key="1">
    <source>
        <dbReference type="SAM" id="MobiDB-lite"/>
    </source>
</evidence>
<comment type="caution">
    <text evidence="2">The sequence shown here is derived from an EMBL/GenBank/DDBJ whole genome shotgun (WGS) entry which is preliminary data.</text>
</comment>
<protein>
    <submittedName>
        <fullName evidence="2">Uncharacterized protein</fullName>
    </submittedName>
</protein>